<proteinExistence type="predicted"/>
<dbReference type="RefSeq" id="WP_168553630.1">
    <property type="nucleotide sequence ID" value="NZ_JAAWWL010000003.1"/>
</dbReference>
<dbReference type="Gene3D" id="1.20.120.450">
    <property type="entry name" value="dinb family like domain"/>
    <property type="match status" value="1"/>
</dbReference>
<dbReference type="InterPro" id="IPR034660">
    <property type="entry name" value="DinB/YfiT-like"/>
</dbReference>
<name>A0ABX1GUU6_9FLAO</name>
<accession>A0ABX1GUU6</accession>
<dbReference type="Pfam" id="PF12867">
    <property type="entry name" value="DinB_2"/>
    <property type="match status" value="1"/>
</dbReference>
<keyword evidence="3" id="KW-1185">Reference proteome</keyword>
<comment type="caution">
    <text evidence="2">The sequence shown here is derived from an EMBL/GenBank/DDBJ whole genome shotgun (WGS) entry which is preliminary data.</text>
</comment>
<gene>
    <name evidence="2" type="ORF">HCU67_15750</name>
</gene>
<evidence type="ECO:0000259" key="1">
    <source>
        <dbReference type="Pfam" id="PF12867"/>
    </source>
</evidence>
<dbReference type="Proteomes" id="UP000718451">
    <property type="component" value="Unassembled WGS sequence"/>
</dbReference>
<dbReference type="SUPFAM" id="SSF109854">
    <property type="entry name" value="DinB/YfiT-like putative metalloenzymes"/>
    <property type="match status" value="1"/>
</dbReference>
<dbReference type="InterPro" id="IPR024775">
    <property type="entry name" value="DinB-like"/>
</dbReference>
<evidence type="ECO:0000313" key="3">
    <source>
        <dbReference type="Proteomes" id="UP000718451"/>
    </source>
</evidence>
<sequence>MTITDVIDGLSNNKKIFESLFELPHKDLILFKTDAKAWCFLEVVCHLIDEEVEDFRARISFSLASFEKPFKSISPKTWPIERKYLAQDFGIKVSEFIKERENSLNWLNSLEGVNWNKELLHPDLGKMSAKQFLHNWLAHDYLHIRQLNALKYKFLKEHSDEDLSYAGNW</sequence>
<protein>
    <submittedName>
        <fullName evidence="2">DinB family protein</fullName>
    </submittedName>
</protein>
<reference evidence="2 3" key="1">
    <citation type="submission" date="2020-04" db="EMBL/GenBank/DDBJ databases">
        <authorList>
            <person name="Yoon J."/>
        </authorList>
    </citation>
    <scope>NUCLEOTIDE SEQUENCE [LARGE SCALE GENOMIC DNA]</scope>
    <source>
        <strain evidence="2 3">DJ-13</strain>
    </source>
</reference>
<dbReference type="EMBL" id="JAAWWL010000003">
    <property type="protein sequence ID" value="NKI33409.1"/>
    <property type="molecule type" value="Genomic_DNA"/>
</dbReference>
<organism evidence="2 3">
    <name type="scientific">Croceivirga thetidis</name>
    <dbReference type="NCBI Taxonomy" id="2721623"/>
    <lineage>
        <taxon>Bacteria</taxon>
        <taxon>Pseudomonadati</taxon>
        <taxon>Bacteroidota</taxon>
        <taxon>Flavobacteriia</taxon>
        <taxon>Flavobacteriales</taxon>
        <taxon>Flavobacteriaceae</taxon>
        <taxon>Croceivirga</taxon>
    </lineage>
</organism>
<evidence type="ECO:0000313" key="2">
    <source>
        <dbReference type="EMBL" id="NKI33409.1"/>
    </source>
</evidence>
<feature type="domain" description="DinB-like" evidence="1">
    <location>
        <begin position="17"/>
        <end position="147"/>
    </location>
</feature>